<evidence type="ECO:0000256" key="1">
    <source>
        <dbReference type="ARBA" id="ARBA00022801"/>
    </source>
</evidence>
<protein>
    <recommendedName>
        <fullName evidence="3">Tyrosine specific protein phosphatases domain-containing protein</fullName>
    </recommendedName>
</protein>
<evidence type="ECO:0000313" key="5">
    <source>
        <dbReference type="Proteomes" id="UP001229651"/>
    </source>
</evidence>
<proteinExistence type="predicted"/>
<sequence length="146" mass="16128">MGDTPLPGSIELPDGSRIRGRGLRDPAPAGPAPDYGLYLGTDRLRSAHDAGLHWPHTWLEWPDFRLPRDHDAAVHEIRGLYERVRAGEAAEVACAGGIGRTGTVISCLAILAGVDPAEAVAWTRRHHHPRAVETPWQGRWVRRFPR</sequence>
<dbReference type="InterPro" id="IPR029021">
    <property type="entry name" value="Prot-tyrosine_phosphatase-like"/>
</dbReference>
<evidence type="ECO:0000256" key="2">
    <source>
        <dbReference type="SAM" id="MobiDB-lite"/>
    </source>
</evidence>
<gene>
    <name evidence="4" type="ORF">FB470_000439</name>
</gene>
<dbReference type="Pfam" id="PF22784">
    <property type="entry name" value="PTP-SAK"/>
    <property type="match status" value="1"/>
</dbReference>
<comment type="caution">
    <text evidence="4">The sequence shown here is derived from an EMBL/GenBank/DDBJ whole genome shotgun (WGS) entry which is preliminary data.</text>
</comment>
<name>A0ABU0EMD2_9PSEU</name>
<reference evidence="4 5" key="1">
    <citation type="submission" date="2023-07" db="EMBL/GenBank/DDBJ databases">
        <title>Sequencing the genomes of 1000 actinobacteria strains.</title>
        <authorList>
            <person name="Klenk H.-P."/>
        </authorList>
    </citation>
    <scope>NUCLEOTIDE SEQUENCE [LARGE SCALE GENOMIC DNA]</scope>
    <source>
        <strain evidence="4 5">DSM 45805</strain>
    </source>
</reference>
<dbReference type="PROSITE" id="PS50056">
    <property type="entry name" value="TYR_PHOSPHATASE_2"/>
    <property type="match status" value="1"/>
</dbReference>
<evidence type="ECO:0000313" key="4">
    <source>
        <dbReference type="EMBL" id="MDQ0376445.1"/>
    </source>
</evidence>
<keyword evidence="1" id="KW-0378">Hydrolase</keyword>
<accession>A0ABU0EMD2</accession>
<dbReference type="Proteomes" id="UP001229651">
    <property type="component" value="Unassembled WGS sequence"/>
</dbReference>
<dbReference type="InterPro" id="IPR057023">
    <property type="entry name" value="PTP-SAK"/>
</dbReference>
<dbReference type="InterPro" id="IPR000387">
    <property type="entry name" value="Tyr_Pase_dom"/>
</dbReference>
<keyword evidence="5" id="KW-1185">Reference proteome</keyword>
<dbReference type="SUPFAM" id="SSF52799">
    <property type="entry name" value="(Phosphotyrosine protein) phosphatases II"/>
    <property type="match status" value="1"/>
</dbReference>
<dbReference type="Gene3D" id="3.90.190.10">
    <property type="entry name" value="Protein tyrosine phosphatase superfamily"/>
    <property type="match status" value="1"/>
</dbReference>
<feature type="domain" description="Tyrosine specific protein phosphatases" evidence="3">
    <location>
        <begin position="71"/>
        <end position="126"/>
    </location>
</feature>
<feature type="region of interest" description="Disordered" evidence="2">
    <location>
        <begin position="1"/>
        <end position="29"/>
    </location>
</feature>
<dbReference type="RefSeq" id="WP_306988297.1">
    <property type="nucleotide sequence ID" value="NZ_JAUSUT010000001.1"/>
</dbReference>
<evidence type="ECO:0000259" key="3">
    <source>
        <dbReference type="PROSITE" id="PS50056"/>
    </source>
</evidence>
<dbReference type="EMBL" id="JAUSUT010000001">
    <property type="protein sequence ID" value="MDQ0376445.1"/>
    <property type="molecule type" value="Genomic_DNA"/>
</dbReference>
<organism evidence="4 5">
    <name type="scientific">Amycolatopsis thermophila</name>
    <dbReference type="NCBI Taxonomy" id="206084"/>
    <lineage>
        <taxon>Bacteria</taxon>
        <taxon>Bacillati</taxon>
        <taxon>Actinomycetota</taxon>
        <taxon>Actinomycetes</taxon>
        <taxon>Pseudonocardiales</taxon>
        <taxon>Pseudonocardiaceae</taxon>
        <taxon>Amycolatopsis</taxon>
    </lineage>
</organism>